<name>A0AAV6YXE0_ENGPU</name>
<reference evidence="1" key="1">
    <citation type="thesis" date="2020" institute="ProQuest LLC" country="789 East Eisenhower Parkway, Ann Arbor, MI, USA">
        <title>Comparative Genomics and Chromosome Evolution.</title>
        <authorList>
            <person name="Mudd A.B."/>
        </authorList>
    </citation>
    <scope>NUCLEOTIDE SEQUENCE</scope>
    <source>
        <strain evidence="1">237g6f4</strain>
        <tissue evidence="1">Blood</tissue>
    </source>
</reference>
<accession>A0AAV6YXE0</accession>
<dbReference type="EMBL" id="WNYA01013726">
    <property type="protein sequence ID" value="KAG8539645.1"/>
    <property type="molecule type" value="Genomic_DNA"/>
</dbReference>
<gene>
    <name evidence="1" type="ORF">GDO81_020593</name>
</gene>
<organism evidence="1 2">
    <name type="scientific">Engystomops pustulosus</name>
    <name type="common">Tungara frog</name>
    <name type="synonym">Physalaemus pustulosus</name>
    <dbReference type="NCBI Taxonomy" id="76066"/>
    <lineage>
        <taxon>Eukaryota</taxon>
        <taxon>Metazoa</taxon>
        <taxon>Chordata</taxon>
        <taxon>Craniata</taxon>
        <taxon>Vertebrata</taxon>
        <taxon>Euteleostomi</taxon>
        <taxon>Amphibia</taxon>
        <taxon>Batrachia</taxon>
        <taxon>Anura</taxon>
        <taxon>Neobatrachia</taxon>
        <taxon>Hyloidea</taxon>
        <taxon>Leptodactylidae</taxon>
        <taxon>Leiuperinae</taxon>
        <taxon>Engystomops</taxon>
    </lineage>
</organism>
<proteinExistence type="predicted"/>
<sequence length="81" mass="9090">MLPLSHTAARLGRTTDSLQRQTLPFNGFRLPGTALNPMGQSGQTYLPGDCYCHQYPVIQGQSQKMGNNWPHISRTEFRQEG</sequence>
<keyword evidence="2" id="KW-1185">Reference proteome</keyword>
<dbReference type="Proteomes" id="UP000824782">
    <property type="component" value="Unassembled WGS sequence"/>
</dbReference>
<comment type="caution">
    <text evidence="1">The sequence shown here is derived from an EMBL/GenBank/DDBJ whole genome shotgun (WGS) entry which is preliminary data.</text>
</comment>
<evidence type="ECO:0000313" key="2">
    <source>
        <dbReference type="Proteomes" id="UP000824782"/>
    </source>
</evidence>
<evidence type="ECO:0000313" key="1">
    <source>
        <dbReference type="EMBL" id="KAG8539645.1"/>
    </source>
</evidence>
<dbReference type="AlphaFoldDB" id="A0AAV6YXE0"/>
<protein>
    <submittedName>
        <fullName evidence="1">Uncharacterized protein</fullName>
    </submittedName>
</protein>